<organism evidence="4 5">
    <name type="scientific">Campylobacter suis</name>
    <dbReference type="NCBI Taxonomy" id="2790657"/>
    <lineage>
        <taxon>Bacteria</taxon>
        <taxon>Pseudomonadati</taxon>
        <taxon>Campylobacterota</taxon>
        <taxon>Epsilonproteobacteria</taxon>
        <taxon>Campylobacterales</taxon>
        <taxon>Campylobacteraceae</taxon>
        <taxon>Campylobacter</taxon>
    </lineage>
</organism>
<dbReference type="InterPro" id="IPR029787">
    <property type="entry name" value="Nucleotide_cyclase"/>
</dbReference>
<feature type="domain" description="GGDEF" evidence="3">
    <location>
        <begin position="265"/>
        <end position="401"/>
    </location>
</feature>
<dbReference type="Pfam" id="PF00990">
    <property type="entry name" value="GGDEF"/>
    <property type="match status" value="1"/>
</dbReference>
<dbReference type="SUPFAM" id="SSF141868">
    <property type="entry name" value="EAL domain-like"/>
    <property type="match status" value="1"/>
</dbReference>
<dbReference type="Gene3D" id="6.20.270.20">
    <property type="entry name" value="LapD/MoxY periplasmic domain"/>
    <property type="match status" value="1"/>
</dbReference>
<dbReference type="PANTHER" id="PTHR33121:SF79">
    <property type="entry name" value="CYCLIC DI-GMP PHOSPHODIESTERASE PDED-RELATED"/>
    <property type="match status" value="1"/>
</dbReference>
<accession>A0ABN7KB97</accession>
<dbReference type="PANTHER" id="PTHR33121">
    <property type="entry name" value="CYCLIC DI-GMP PHOSPHODIESTERASE PDEF"/>
    <property type="match status" value="1"/>
</dbReference>
<evidence type="ECO:0000313" key="4">
    <source>
        <dbReference type="EMBL" id="CAD7288503.1"/>
    </source>
</evidence>
<proteinExistence type="predicted"/>
<reference evidence="4 5" key="1">
    <citation type="submission" date="2020-11" db="EMBL/GenBank/DDBJ databases">
        <authorList>
            <person name="Peeters C."/>
        </authorList>
    </citation>
    <scope>NUCLEOTIDE SEQUENCE [LARGE SCALE GENOMIC DNA]</scope>
    <source>
        <strain evidence="4 5">LMG 8286</strain>
    </source>
</reference>
<dbReference type="PROSITE" id="PS50883">
    <property type="entry name" value="EAL"/>
    <property type="match status" value="1"/>
</dbReference>
<feature type="transmembrane region" description="Helical" evidence="1">
    <location>
        <begin position="6"/>
        <end position="27"/>
    </location>
</feature>
<feature type="transmembrane region" description="Helical" evidence="1">
    <location>
        <begin position="152"/>
        <end position="175"/>
    </location>
</feature>
<evidence type="ECO:0000256" key="1">
    <source>
        <dbReference type="SAM" id="Phobius"/>
    </source>
</evidence>
<evidence type="ECO:0000259" key="2">
    <source>
        <dbReference type="PROSITE" id="PS50883"/>
    </source>
</evidence>
<comment type="caution">
    <text evidence="4">The sequence shown here is derived from an EMBL/GenBank/DDBJ whole genome shotgun (WGS) entry which is preliminary data.</text>
</comment>
<dbReference type="InterPro" id="IPR001633">
    <property type="entry name" value="EAL_dom"/>
</dbReference>
<protein>
    <recommendedName>
        <fullName evidence="6">Diguanylate cyclase</fullName>
    </recommendedName>
</protein>
<dbReference type="Gene3D" id="3.30.110.200">
    <property type="match status" value="1"/>
</dbReference>
<keyword evidence="1" id="KW-1133">Transmembrane helix</keyword>
<dbReference type="InterPro" id="IPR050706">
    <property type="entry name" value="Cyclic-di-GMP_PDE-like"/>
</dbReference>
<sequence>MTLFKQIIFAIITFSIVVFVSVGFLNFKSLGNYIETQLGTNARHTANSLGLSIKPVIDPNDLSMVEVMVNSMFDSGYYQEISLKDIDGNVLVENKQPLNVYGVPSWFINLVKLDAPVAESEVMAGWSKFGTLYVQSSTGLAYQELYTSLKNIIYTLLTIFGVAFVFTLFGLQALFSPLKSIQKQAEAILDNKFIIQNKLPFTVDLKQMVMAMNTMVGRVKDIFDRESQTLNKYQELLYKDGMTGLFNRRYFQTKISEFLGSEEYSSGSLIVISLKELTALKNTLGFESWRKLCIEISDSINSQTQALKHSTVLARLNDNDFAIIVPNVASFSLEDFAKNSLDDIKEIFAKNTTTESEECLVHTALVDYSSESSLKTLLTTADVTLANARLGENFGYKIYQESKNTMILGREQYKELINKAMNEDRFKFAAQKVTDGDDKFIQHELFLRFVDESGKWQMASYFMPMVNELNISVDLDIYILNRVANMLAKGELPDTPIAINLSKETLLAEPARELKLEQALKQISMHARQKIYVEVPNKDDISSQAIMGLVSKLHKFYFGLGLDHFDFSEKSMAKLQDINPEYIKIQAGNIIDFLSGSEGEHTKKSLEVIAQSKGMKIIAIGVENEEQKQKLLDLGITIMQGIYIDDTKNIG</sequence>
<dbReference type="SMART" id="SM00052">
    <property type="entry name" value="EAL"/>
    <property type="match status" value="1"/>
</dbReference>
<dbReference type="Gene3D" id="3.20.20.450">
    <property type="entry name" value="EAL domain"/>
    <property type="match status" value="1"/>
</dbReference>
<dbReference type="RefSeq" id="WP_230057102.1">
    <property type="nucleotide sequence ID" value="NZ_CAJHOE010000003.1"/>
</dbReference>
<feature type="domain" description="EAL" evidence="2">
    <location>
        <begin position="410"/>
        <end position="651"/>
    </location>
</feature>
<keyword evidence="5" id="KW-1185">Reference proteome</keyword>
<dbReference type="InterPro" id="IPR032244">
    <property type="entry name" value="LapD_MoxY_N"/>
</dbReference>
<dbReference type="Pfam" id="PF00563">
    <property type="entry name" value="EAL"/>
    <property type="match status" value="1"/>
</dbReference>
<gene>
    <name evidence="4" type="ORF">LMG8286_01347</name>
</gene>
<keyword evidence="1" id="KW-0812">Transmembrane</keyword>
<evidence type="ECO:0008006" key="6">
    <source>
        <dbReference type="Google" id="ProtNLM"/>
    </source>
</evidence>
<keyword evidence="1" id="KW-0472">Membrane</keyword>
<dbReference type="InterPro" id="IPR042461">
    <property type="entry name" value="LapD_MoxY_peri_C"/>
</dbReference>
<name>A0ABN7KB97_9BACT</name>
<dbReference type="InterPro" id="IPR000160">
    <property type="entry name" value="GGDEF_dom"/>
</dbReference>
<dbReference type="InterPro" id="IPR043128">
    <property type="entry name" value="Rev_trsase/Diguanyl_cyclase"/>
</dbReference>
<evidence type="ECO:0000259" key="3">
    <source>
        <dbReference type="PROSITE" id="PS50887"/>
    </source>
</evidence>
<dbReference type="PROSITE" id="PS50887">
    <property type="entry name" value="GGDEF"/>
    <property type="match status" value="1"/>
</dbReference>
<dbReference type="SUPFAM" id="SSF55073">
    <property type="entry name" value="Nucleotide cyclase"/>
    <property type="match status" value="1"/>
</dbReference>
<dbReference type="InterPro" id="IPR035919">
    <property type="entry name" value="EAL_sf"/>
</dbReference>
<dbReference type="SMART" id="SM00267">
    <property type="entry name" value="GGDEF"/>
    <property type="match status" value="1"/>
</dbReference>
<dbReference type="Gene3D" id="3.30.70.270">
    <property type="match status" value="1"/>
</dbReference>
<dbReference type="EMBL" id="CAJHOE010000003">
    <property type="protein sequence ID" value="CAD7288503.1"/>
    <property type="molecule type" value="Genomic_DNA"/>
</dbReference>
<evidence type="ECO:0000313" key="5">
    <source>
        <dbReference type="Proteomes" id="UP000789359"/>
    </source>
</evidence>
<dbReference type="Pfam" id="PF16448">
    <property type="entry name" value="LapD_MoxY_N"/>
    <property type="match status" value="1"/>
</dbReference>
<dbReference type="Proteomes" id="UP000789359">
    <property type="component" value="Unassembled WGS sequence"/>
</dbReference>